<dbReference type="Proteomes" id="UP000004016">
    <property type="component" value="Unassembled WGS sequence"/>
</dbReference>
<dbReference type="HOGENOM" id="CLU_025380_0_1_9"/>
<organism evidence="2 3">
    <name type="scientific">Dorea longicatena DSM 13814</name>
    <dbReference type="NCBI Taxonomy" id="411462"/>
    <lineage>
        <taxon>Bacteria</taxon>
        <taxon>Bacillati</taxon>
        <taxon>Bacillota</taxon>
        <taxon>Clostridia</taxon>
        <taxon>Lachnospirales</taxon>
        <taxon>Lachnospiraceae</taxon>
        <taxon>Dorea</taxon>
    </lineage>
</organism>
<feature type="transmembrane region" description="Helical" evidence="1">
    <location>
        <begin position="519"/>
        <end position="538"/>
    </location>
</feature>
<sequence length="638" mass="71162">MLISYNKIWKDKVQSPWAVMKVEDSPNYLGSKDIIELQNGKDVSQKIQMVSENLTGVAIKFANVDKKATGIIEIELLDPNSKLVERWKLDCAILQTDGYCNVQLKKDIKVKVGEKYELIIRPRLQDGKGLALELSRPSVITGHANVKGEKNISLSLAYKLYDGDGSALKYLIVAIIITALVAMLGSFLMMKKGKIASTFVVMTFFIGCIYIFVLPPFAVPDESAHFVTVYSKSNKLLGKEVADKEGKVIADSNMGLYFIREEYPTKESYIRFVKGALGKNSDTITTKEGLANPLNVKAIGYIPQIIGVSIARILGGSGEQILLIGRLFALLWYCFVMYFAIRIFPFNKMIIFAVGLLPMTIQQVCSFSYDSILLGLCFFLISYILWLIYTKESVEIKDVLILVCAISGIVMIKYIYIPIIGLLLFVPKQKFNFRVNRKKIALYMFGMLSIVEIVSKVTLITEAAEKNMQIRSDGLYKYSIGYIMSNLGDTLVVVVRTIFEKLSFFVESMIANPLGWVDIQVPNIIVMGFAIVLIFSAIPNHISKKTTKKLMIMSGVIVILVSGLVLAAMLISYTYVGSDIILGVQGRYFLPVLPLILLIIQGSKNIVVKDSIETELILAITGLQLYTIWSIVSVVITR</sequence>
<feature type="transmembrane region" description="Helical" evidence="1">
    <location>
        <begin position="195"/>
        <end position="213"/>
    </location>
</feature>
<feature type="transmembrane region" description="Helical" evidence="1">
    <location>
        <begin position="167"/>
        <end position="188"/>
    </location>
</feature>
<gene>
    <name evidence="2" type="ORF">DORLON_01716</name>
</gene>
<feature type="transmembrane region" description="Helical" evidence="1">
    <location>
        <begin position="588"/>
        <end position="607"/>
    </location>
</feature>
<keyword evidence="1" id="KW-1133">Transmembrane helix</keyword>
<feature type="transmembrane region" description="Helical" evidence="1">
    <location>
        <begin position="440"/>
        <end position="459"/>
    </location>
</feature>
<feature type="transmembrane region" description="Helical" evidence="1">
    <location>
        <begin position="550"/>
        <end position="576"/>
    </location>
</feature>
<feature type="transmembrane region" description="Helical" evidence="1">
    <location>
        <begin position="400"/>
        <end position="425"/>
    </location>
</feature>
<comment type="caution">
    <text evidence="2">The sequence shown here is derived from an EMBL/GenBank/DDBJ whole genome shotgun (WGS) entry which is preliminary data.</text>
</comment>
<evidence type="ECO:0008006" key="4">
    <source>
        <dbReference type="Google" id="ProtNLM"/>
    </source>
</evidence>
<feature type="transmembrane region" description="Helical" evidence="1">
    <location>
        <begin position="367"/>
        <end position="388"/>
    </location>
</feature>
<feature type="transmembrane region" description="Helical" evidence="1">
    <location>
        <begin position="480"/>
        <end position="499"/>
    </location>
</feature>
<evidence type="ECO:0000313" key="3">
    <source>
        <dbReference type="Proteomes" id="UP000004016"/>
    </source>
</evidence>
<reference evidence="2 3" key="2">
    <citation type="submission" date="2007-04" db="EMBL/GenBank/DDBJ databases">
        <title>Draft genome sequence of Dorea longicatena (DSM 13814).</title>
        <authorList>
            <person name="Sudarsanam P."/>
            <person name="Ley R."/>
            <person name="Guruge J."/>
            <person name="Turnbaugh P.J."/>
            <person name="Mahowald M."/>
            <person name="Liep D."/>
            <person name="Gordon J."/>
        </authorList>
    </citation>
    <scope>NUCLEOTIDE SEQUENCE [LARGE SCALE GENOMIC DNA]</scope>
    <source>
        <strain evidence="2 3">DSM 13814</strain>
    </source>
</reference>
<proteinExistence type="predicted"/>
<evidence type="ECO:0000313" key="2">
    <source>
        <dbReference type="EMBL" id="EDM62900.1"/>
    </source>
</evidence>
<feature type="transmembrane region" description="Helical" evidence="1">
    <location>
        <begin position="298"/>
        <end position="315"/>
    </location>
</feature>
<dbReference type="AlphaFoldDB" id="A6BHE0"/>
<dbReference type="InterPro" id="IPR018674">
    <property type="entry name" value="DUF2142_membrane"/>
</dbReference>
<evidence type="ECO:0000256" key="1">
    <source>
        <dbReference type="SAM" id="Phobius"/>
    </source>
</evidence>
<keyword evidence="1" id="KW-0472">Membrane</keyword>
<dbReference type="eggNOG" id="COG4713">
    <property type="taxonomic scope" value="Bacteria"/>
</dbReference>
<dbReference type="EMBL" id="AAXB02000008">
    <property type="protein sequence ID" value="EDM62900.1"/>
    <property type="molecule type" value="Genomic_DNA"/>
</dbReference>
<protein>
    <recommendedName>
        <fullName evidence="4">DUF2142 domain-containing protein</fullName>
    </recommendedName>
</protein>
<name>A6BHE0_9FIRM</name>
<feature type="transmembrane region" description="Helical" evidence="1">
    <location>
        <begin position="327"/>
        <end position="347"/>
    </location>
</feature>
<feature type="transmembrane region" description="Helical" evidence="1">
    <location>
        <begin position="616"/>
        <end position="636"/>
    </location>
</feature>
<dbReference type="Pfam" id="PF09913">
    <property type="entry name" value="DUF2142"/>
    <property type="match status" value="1"/>
</dbReference>
<keyword evidence="1" id="KW-0812">Transmembrane</keyword>
<reference evidence="2 3" key="1">
    <citation type="submission" date="2007-03" db="EMBL/GenBank/DDBJ databases">
        <authorList>
            <person name="Fulton L."/>
            <person name="Clifton S."/>
            <person name="Fulton B."/>
            <person name="Xu J."/>
            <person name="Minx P."/>
            <person name="Pepin K.H."/>
            <person name="Johnson M."/>
            <person name="Thiruvilangam P."/>
            <person name="Bhonagiri V."/>
            <person name="Nash W.E."/>
            <person name="Mardis E.R."/>
            <person name="Wilson R.K."/>
        </authorList>
    </citation>
    <scope>NUCLEOTIDE SEQUENCE [LARGE SCALE GENOMIC DNA]</scope>
    <source>
        <strain evidence="2 3">DSM 13814</strain>
    </source>
</reference>
<accession>A6BHE0</accession>